<dbReference type="RefSeq" id="WP_095131204.1">
    <property type="nucleotide sequence ID" value="NZ_NIBG01000002.1"/>
</dbReference>
<dbReference type="InterPro" id="IPR036291">
    <property type="entry name" value="NAD(P)-bd_dom_sf"/>
</dbReference>
<dbReference type="PANTHER" id="PTHR13812:SF19">
    <property type="entry name" value="KETIMINE REDUCTASE MU-CRYSTALLIN"/>
    <property type="match status" value="1"/>
</dbReference>
<organism evidence="1 2">
    <name type="scientific">Anaeromicrobium sediminis</name>
    <dbReference type="NCBI Taxonomy" id="1478221"/>
    <lineage>
        <taxon>Bacteria</taxon>
        <taxon>Bacillati</taxon>
        <taxon>Bacillota</taxon>
        <taxon>Clostridia</taxon>
        <taxon>Peptostreptococcales</taxon>
        <taxon>Thermotaleaceae</taxon>
        <taxon>Anaeromicrobium</taxon>
    </lineage>
</organism>
<evidence type="ECO:0000313" key="1">
    <source>
        <dbReference type="EMBL" id="PAB60710.1"/>
    </source>
</evidence>
<keyword evidence="2" id="KW-1185">Reference proteome</keyword>
<dbReference type="PANTHER" id="PTHR13812">
    <property type="entry name" value="KETIMINE REDUCTASE MU-CRYSTALLIN"/>
    <property type="match status" value="1"/>
</dbReference>
<dbReference type="Gene3D" id="3.30.1780.10">
    <property type="entry name" value="ornithine cyclodeaminase, domain 1"/>
    <property type="match status" value="1"/>
</dbReference>
<name>A0A267MPQ0_9FIRM</name>
<dbReference type="Proteomes" id="UP000216024">
    <property type="component" value="Unassembled WGS sequence"/>
</dbReference>
<dbReference type="InterPro" id="IPR023401">
    <property type="entry name" value="ODC_N"/>
</dbReference>
<dbReference type="Gene3D" id="3.40.50.720">
    <property type="entry name" value="NAD(P)-binding Rossmann-like Domain"/>
    <property type="match status" value="1"/>
</dbReference>
<accession>A0A267MPQ0</accession>
<dbReference type="EMBL" id="NIBG01000002">
    <property type="protein sequence ID" value="PAB60710.1"/>
    <property type="molecule type" value="Genomic_DNA"/>
</dbReference>
<dbReference type="Pfam" id="PF02423">
    <property type="entry name" value="OCD_Mu_crystall"/>
    <property type="match status" value="1"/>
</dbReference>
<dbReference type="PIRSF" id="PIRSF001439">
    <property type="entry name" value="CryM"/>
    <property type="match status" value="1"/>
</dbReference>
<evidence type="ECO:0008006" key="3">
    <source>
        <dbReference type="Google" id="ProtNLM"/>
    </source>
</evidence>
<dbReference type="OrthoDB" id="9792005at2"/>
<dbReference type="AlphaFoldDB" id="A0A267MPQ0"/>
<evidence type="ECO:0000313" key="2">
    <source>
        <dbReference type="Proteomes" id="UP000216024"/>
    </source>
</evidence>
<dbReference type="InterPro" id="IPR003462">
    <property type="entry name" value="ODC_Mu_crystall"/>
</dbReference>
<dbReference type="GO" id="GO:0005737">
    <property type="term" value="C:cytoplasm"/>
    <property type="evidence" value="ECO:0007669"/>
    <property type="project" value="TreeGrafter"/>
</dbReference>
<reference evidence="1 2" key="1">
    <citation type="submission" date="2017-06" db="EMBL/GenBank/DDBJ databases">
        <title>Draft genome sequence of anaerobic fermentative bacterium Anaeromicrobium sediminis DY2726D isolated from West Pacific Ocean sediments.</title>
        <authorList>
            <person name="Zeng X."/>
        </authorList>
    </citation>
    <scope>NUCLEOTIDE SEQUENCE [LARGE SCALE GENOMIC DNA]</scope>
    <source>
        <strain evidence="1 2">DY2726D</strain>
    </source>
</reference>
<gene>
    <name evidence="1" type="ORF">CCE28_04000</name>
</gene>
<comment type="caution">
    <text evidence="1">The sequence shown here is derived from an EMBL/GenBank/DDBJ whole genome shotgun (WGS) entry which is preliminary data.</text>
</comment>
<sequence>MLYLNERDIKRSVSLKDVMEGVEKAFHIYKDKNFFMPDRIHIDKEPNTLLYMPCFTKDIFGTKIISLFPENTHKNLPVIDGLVLLNNIETGKPVGMLNGAYLTAYRTGAVGGVGVKYVTPEDVTSLGLIGTGVQGFYQVLFACEARDFKKVTVYNRTKEKVEGFIARLKKELPNMEIVSADTTEELVKNSEVIITATSSNEPVLPDDEELLKGKHIVGIGSYKPDMHEFPKSLYGLIDNIYIDNDFACEESGDLITPLNEGWIEKEQVKLFTELMDRKVEKGETTLFKSVGMALFDMVVSQIIYEKAKEKNIGQKIEL</sequence>
<protein>
    <recommendedName>
        <fullName evidence="3">Ornithine cyclodeaminase</fullName>
    </recommendedName>
</protein>
<dbReference type="SUPFAM" id="SSF51735">
    <property type="entry name" value="NAD(P)-binding Rossmann-fold domains"/>
    <property type="match status" value="1"/>
</dbReference>
<proteinExistence type="predicted"/>